<gene>
    <name evidence="5" type="ORF">GCM10010977_04100</name>
</gene>
<dbReference type="Proteomes" id="UP000642509">
    <property type="component" value="Unassembled WGS sequence"/>
</dbReference>
<dbReference type="PANTHER" id="PTHR24099:SF11">
    <property type="entry name" value="FIBRONECTIN TYPE III DOMAIN-CONTAINING 3BA-RELATED"/>
    <property type="match status" value="1"/>
</dbReference>
<dbReference type="InterPro" id="IPR050617">
    <property type="entry name" value="E3_ligase_FN3/SPRY"/>
</dbReference>
<feature type="compositionally biased region" description="Acidic residues" evidence="3">
    <location>
        <begin position="228"/>
        <end position="247"/>
    </location>
</feature>
<dbReference type="SMART" id="SM00060">
    <property type="entry name" value="FN3"/>
    <property type="match status" value="4"/>
</dbReference>
<feature type="compositionally biased region" description="Basic and acidic residues" evidence="3">
    <location>
        <begin position="448"/>
        <end position="460"/>
    </location>
</feature>
<feature type="domain" description="Fibronectin type-III" evidence="4">
    <location>
        <begin position="1614"/>
        <end position="1704"/>
    </location>
</feature>
<feature type="region of interest" description="Disordered" evidence="3">
    <location>
        <begin position="1593"/>
        <end position="1634"/>
    </location>
</feature>
<protein>
    <submittedName>
        <fullName evidence="5">Fibronectin type III</fullName>
    </submittedName>
</protein>
<dbReference type="Gene3D" id="2.60.40.2810">
    <property type="match status" value="3"/>
</dbReference>
<feature type="compositionally biased region" description="Low complexity" evidence="3">
    <location>
        <begin position="1968"/>
        <end position="1978"/>
    </location>
</feature>
<evidence type="ECO:0000313" key="5">
    <source>
        <dbReference type="EMBL" id="GGO40959.1"/>
    </source>
</evidence>
<feature type="region of interest" description="Disordered" evidence="3">
    <location>
        <begin position="1931"/>
        <end position="1994"/>
    </location>
</feature>
<dbReference type="NCBIfam" id="NF012211">
    <property type="entry name" value="tand_rpt_95"/>
    <property type="match status" value="2"/>
</dbReference>
<keyword evidence="6" id="KW-1185">Reference proteome</keyword>
<feature type="compositionally biased region" description="Polar residues" evidence="3">
    <location>
        <begin position="1940"/>
        <end position="1962"/>
    </location>
</feature>
<dbReference type="InterPro" id="IPR036116">
    <property type="entry name" value="FN3_sf"/>
</dbReference>
<evidence type="ECO:0000256" key="1">
    <source>
        <dbReference type="ARBA" id="ARBA00023295"/>
    </source>
</evidence>
<feature type="region of interest" description="Disordered" evidence="3">
    <location>
        <begin position="423"/>
        <end position="465"/>
    </location>
</feature>
<keyword evidence="2" id="KW-0119">Carbohydrate metabolism</keyword>
<evidence type="ECO:0000256" key="2">
    <source>
        <dbReference type="ARBA" id="ARBA00023326"/>
    </source>
</evidence>
<proteinExistence type="predicted"/>
<feature type="region of interest" description="Disordered" evidence="3">
    <location>
        <begin position="210"/>
        <end position="254"/>
    </location>
</feature>
<dbReference type="Pfam" id="PF00041">
    <property type="entry name" value="fn3"/>
    <property type="match status" value="3"/>
</dbReference>
<dbReference type="CDD" id="cd00063">
    <property type="entry name" value="FN3"/>
    <property type="match status" value="3"/>
</dbReference>
<dbReference type="InterPro" id="IPR003961">
    <property type="entry name" value="FN3_dom"/>
</dbReference>
<feature type="compositionally biased region" description="Acidic residues" evidence="3">
    <location>
        <begin position="433"/>
        <end position="444"/>
    </location>
</feature>
<name>A0ABQ2LNL7_9MICC</name>
<comment type="caution">
    <text evidence="5">The sequence shown here is derived from an EMBL/GenBank/DDBJ whole genome shotgun (WGS) entry which is preliminary data.</text>
</comment>
<keyword evidence="1" id="KW-0326">Glycosidase</keyword>
<keyword evidence="2" id="KW-0624">Polysaccharide degradation</keyword>
<feature type="domain" description="Fibronectin type-III" evidence="4">
    <location>
        <begin position="1711"/>
        <end position="1802"/>
    </location>
</feature>
<reference evidence="6" key="1">
    <citation type="journal article" date="2019" name="Int. J. Syst. Evol. Microbiol.">
        <title>The Global Catalogue of Microorganisms (GCM) 10K type strain sequencing project: providing services to taxonomists for standard genome sequencing and annotation.</title>
        <authorList>
            <consortium name="The Broad Institute Genomics Platform"/>
            <consortium name="The Broad Institute Genome Sequencing Center for Infectious Disease"/>
            <person name="Wu L."/>
            <person name="Ma J."/>
        </authorList>
    </citation>
    <scope>NUCLEOTIDE SEQUENCE [LARGE SCALE GENOMIC DNA]</scope>
    <source>
        <strain evidence="6">CGMCC 1.7064</strain>
    </source>
</reference>
<organism evidence="5 6">
    <name type="scientific">Citricoccus zhacaiensis</name>
    <dbReference type="NCBI Taxonomy" id="489142"/>
    <lineage>
        <taxon>Bacteria</taxon>
        <taxon>Bacillati</taxon>
        <taxon>Actinomycetota</taxon>
        <taxon>Actinomycetes</taxon>
        <taxon>Micrococcales</taxon>
        <taxon>Micrococcaceae</taxon>
        <taxon>Citricoccus</taxon>
    </lineage>
</organism>
<dbReference type="Gene3D" id="2.60.40.10">
    <property type="entry name" value="Immunoglobulins"/>
    <property type="match status" value="4"/>
</dbReference>
<sequence length="2085" mass="217616">MAAVPLARRRARDFTIGGLDVGTGFGAGRQGALKATAFVGVSAVAVTGAILYPGFQTADVDLNDGGVWVVNTAENKVAHLNYQSQTLDGGVATTMTEFDLAQHADQVYLRDLEMGAATTVDPAAFVLSDETMLPANSSFSYGENIVAVSDTDQGRVYAATTQTLGSIASESAEPFYEAEGRVLSAVGRDDTVWVADLDANLIKGFRPLTDEELREQSESSTEAVGDGETAEDAADESGTPEDDDGADGDPAGFREVSSTEIDGLAGMAEPQISAVGETGVVFDASSGTLVTSEGEAATVVDPAGGKLQAPGPEAAGAVVALANKTATVPLGGGEPQYTTVEATGSPIQPVRVGTCTHAAWQGSGLYQRDCDDDSQDTTEQIPEMPAEAQMVFRVNRDVVVLNDISQGNTWLVADGMKIVNNWADLEPPKGEGEQEEEESDEITDSIELPDRQEENQKPVAEDDTFGVRAGRTTALPVLFNDVDPDGDLLTAELAGDQPETGTLQEIYDGTGFQMVVPEDASGSSSFTYTADDGRGGTDQAQATVRVVPEDENSKPVQERVTTLRVQAGTEVSQNILTDWKDPDGDDLQLMGAVSEDGDVVRVRPDGVLTFEDVGKTDGTKELEITVSDRRESETGRVVIEVLPKGAAPPITATDHVTVNVGEEATFSPLENDFDPTGTELRLAHVDPISGADVDMNSDTGTVSFRSDQEKTFYLKYVATNGPASAPGLIRVDVRDPDKNTGAPVAVRDVALLPANGEVLVNILGNDSDPEGGVLVAQQVDVPEDAPFNVSVERNAVLRVTDQQGLTEPVTFTYTVTNGTAASKGEVTVIPIPAPESMEPPRPNPDTAVVRAGDVVTVPVLDNDVHPNGAELTLEPELAEGVDEADGLVSVSDNKIRFRAGEEAKTVSAVYTVSGPDGQQASARVTFHINALDLENNSPPSPETVEGRVFSGETVAIPIPLDGIDPDGDSVSLVQLENPPTKGSAKVTANSIEYTATAGSTGTDVFTYVVEDRLGARSTGTIMVGIAPVAQENTPPVAVNDSIKVRPDRPVAVDVLSNDTDADGDELKFVDALEATEGSDAALVDGRILLTSPPEAGFTSVRYTITDGRGGQDTGTLTVESDPNAPLRAPIARDDRVSFRETVDQDQVTVDILKNDEDPDGTPDDLVVDLPENPEGVTLTEDNQLVVPVQSNPQVITYRLTDADDLSAYAFVIVPGAGEARPTLRSDAPIEVTAGEELPLNLDDLVVVRDGKSPRLTEESKVSSTPESEGGLVRSATDLVFTAPADFTGAASVTFEVTDGSGPDDAEGLKAVLTQPVRVLPRPDENIPPLFQSNTMEVAAGGDPASLDLAQAASDPDPDDAENLTFALGESSIEGVDVNLDGSVLTASAGADTPKGTRGTVQVTVTDGKSDPVPAQVTLTVNASDRPLTVANPDTVPDAHQGRAETVPVLANDVNPFEGEGDLTIISTEGDPSQGSAVVSGDNVVVTPADDLVGQMTVQYTVQDMTEDPDRQVQGTITLNVKGVPEAPSVPRVDSVGDSEVVLTWDAPANNGAAITGYTVTADGVNQECAATTCTISGLTNNQEYTFTVTATNEVGESDPSVASAPARPDVEPEQPATPKGTDGDQKIDLTWTAPVNRGSPITSYTVEISPAPANGVTQKSVSGTSTTWEGLTNGTAYQFRIQAVNDADRPSEFSGWSSSITPAGVPMQPLAPSASRAESAVNGGVANVRWSAPNNNGASISKYHLHVYEGGTLVRTLKDISGTSQQVTDLKTTSAYSFAVEAENRVGASEASPRSTAVTPYGRPKSPSTPTIDATGKNNTIKVDFSAGSANGSPITGYQYQVSGGGWNSLSGPGSTINVGSNGKNVTVKVRALNAAGAGDASSASNQESAYGPVRNASNIKATGGEKKVNFSWGSNASAYANGRPVTVTVSISGSGGTPNDGSQSVNTGYSEKRTITVTATPTEGRAESWSASATSDAAPPPPPNPSATVRRGAPVSNDECNISCYKLNVELKDINPATYTVHCWSDQGGDHRFGTYDHTITVGSSRTARQDVGCYHGRVSGVKVWARVYHNGNHVVDSGRINAW</sequence>
<dbReference type="PROSITE" id="PS50853">
    <property type="entry name" value="FN3"/>
    <property type="match status" value="3"/>
</dbReference>
<dbReference type="SUPFAM" id="SSF49265">
    <property type="entry name" value="Fibronectin type III"/>
    <property type="match status" value="2"/>
</dbReference>
<evidence type="ECO:0000259" key="4">
    <source>
        <dbReference type="PROSITE" id="PS50853"/>
    </source>
</evidence>
<dbReference type="SUPFAM" id="SSF63829">
    <property type="entry name" value="Calcium-dependent phosphotriesterase"/>
    <property type="match status" value="1"/>
</dbReference>
<dbReference type="InterPro" id="IPR013783">
    <property type="entry name" value="Ig-like_fold"/>
</dbReference>
<dbReference type="PRINTS" id="PR00014">
    <property type="entry name" value="FNTYPEIII"/>
</dbReference>
<dbReference type="Pfam" id="PF17963">
    <property type="entry name" value="Big_9"/>
    <property type="match status" value="8"/>
</dbReference>
<feature type="region of interest" description="Disordered" evidence="3">
    <location>
        <begin position="1787"/>
        <end position="1817"/>
    </location>
</feature>
<dbReference type="EMBL" id="BMLQ01000001">
    <property type="protein sequence ID" value="GGO40959.1"/>
    <property type="molecule type" value="Genomic_DNA"/>
</dbReference>
<keyword evidence="1" id="KW-0378">Hydrolase</keyword>
<dbReference type="PANTHER" id="PTHR24099">
    <property type="entry name" value="E3 UBIQUITIN-PROTEIN LIGASE TRIM36-RELATED"/>
    <property type="match status" value="1"/>
</dbReference>
<feature type="compositionally biased region" description="Polar residues" evidence="3">
    <location>
        <begin position="1806"/>
        <end position="1817"/>
    </location>
</feature>
<evidence type="ECO:0000313" key="6">
    <source>
        <dbReference type="Proteomes" id="UP000642509"/>
    </source>
</evidence>
<feature type="domain" description="Fibronectin type-III" evidence="4">
    <location>
        <begin position="1526"/>
        <end position="1613"/>
    </location>
</feature>
<accession>A0ABQ2LNL7</accession>
<evidence type="ECO:0000256" key="3">
    <source>
        <dbReference type="SAM" id="MobiDB-lite"/>
    </source>
</evidence>